<comment type="similarity">
    <text evidence="1">Belongs to the heat shock protein 70 family.</text>
</comment>
<dbReference type="GO" id="GO:0005524">
    <property type="term" value="F:ATP binding"/>
    <property type="evidence" value="ECO:0007669"/>
    <property type="project" value="UniProtKB-KW"/>
</dbReference>
<dbReference type="InterPro" id="IPR043129">
    <property type="entry name" value="ATPase_NBD"/>
</dbReference>
<organism evidence="4 5">
    <name type="scientific">Mesorhabditis belari</name>
    <dbReference type="NCBI Taxonomy" id="2138241"/>
    <lineage>
        <taxon>Eukaryota</taxon>
        <taxon>Metazoa</taxon>
        <taxon>Ecdysozoa</taxon>
        <taxon>Nematoda</taxon>
        <taxon>Chromadorea</taxon>
        <taxon>Rhabditida</taxon>
        <taxon>Rhabditina</taxon>
        <taxon>Rhabditomorpha</taxon>
        <taxon>Rhabditoidea</taxon>
        <taxon>Rhabditidae</taxon>
        <taxon>Mesorhabditinae</taxon>
        <taxon>Mesorhabditis</taxon>
    </lineage>
</organism>
<dbReference type="Gene3D" id="2.60.34.10">
    <property type="entry name" value="Substrate Binding Domain Of DNAk, Chain A, domain 1"/>
    <property type="match status" value="1"/>
</dbReference>
<dbReference type="InterPro" id="IPR013126">
    <property type="entry name" value="Hsp_70_fam"/>
</dbReference>
<dbReference type="Pfam" id="PF00012">
    <property type="entry name" value="HSP70"/>
    <property type="match status" value="1"/>
</dbReference>
<dbReference type="Proteomes" id="UP000887575">
    <property type="component" value="Unassembled WGS sequence"/>
</dbReference>
<evidence type="ECO:0000256" key="2">
    <source>
        <dbReference type="ARBA" id="ARBA00022741"/>
    </source>
</evidence>
<evidence type="ECO:0000256" key="3">
    <source>
        <dbReference type="ARBA" id="ARBA00022840"/>
    </source>
</evidence>
<dbReference type="Gene3D" id="3.30.420.40">
    <property type="match status" value="2"/>
</dbReference>
<dbReference type="InterPro" id="IPR029047">
    <property type="entry name" value="HSP70_peptide-bd_sf"/>
</dbReference>
<protein>
    <submittedName>
        <fullName evidence="5">Uncharacterized protein</fullName>
    </submittedName>
</protein>
<keyword evidence="4" id="KW-1185">Reference proteome</keyword>
<dbReference type="SUPFAM" id="SSF53067">
    <property type="entry name" value="Actin-like ATPase domain"/>
    <property type="match status" value="1"/>
</dbReference>
<dbReference type="PRINTS" id="PR00301">
    <property type="entry name" value="HEATSHOCK70"/>
</dbReference>
<sequence>MIAPIDVALKMTNLKAKQIDDLLVLGHSTQIQRIQELLKSKVKCEHKSAVNSDEMVVEGAAIQAAKLGGYISKRLTQLSFRDATALSLGVRFRGNLMKVVIPKDSPIPISKQITCTTTYDGQSSMEIQIYEG</sequence>
<dbReference type="GO" id="GO:0140662">
    <property type="term" value="F:ATP-dependent protein folding chaperone"/>
    <property type="evidence" value="ECO:0007669"/>
    <property type="project" value="InterPro"/>
</dbReference>
<dbReference type="PANTHER" id="PTHR19375">
    <property type="entry name" value="HEAT SHOCK PROTEIN 70KDA"/>
    <property type="match status" value="1"/>
</dbReference>
<evidence type="ECO:0000256" key="1">
    <source>
        <dbReference type="ARBA" id="ARBA00007381"/>
    </source>
</evidence>
<name>A0AAF3ECA0_9BILA</name>
<proteinExistence type="inferred from homology"/>
<dbReference type="SUPFAM" id="SSF100920">
    <property type="entry name" value="Heat shock protein 70kD (HSP70), peptide-binding domain"/>
    <property type="match status" value="1"/>
</dbReference>
<dbReference type="AlphaFoldDB" id="A0AAF3ECA0"/>
<dbReference type="WBParaSite" id="MBELARI_LOCUS11570">
    <property type="protein sequence ID" value="MBELARI_LOCUS11570"/>
    <property type="gene ID" value="MBELARI_LOCUS11570"/>
</dbReference>
<reference evidence="5" key="1">
    <citation type="submission" date="2024-02" db="UniProtKB">
        <authorList>
            <consortium name="WormBaseParasite"/>
        </authorList>
    </citation>
    <scope>IDENTIFICATION</scope>
</reference>
<keyword evidence="3" id="KW-0067">ATP-binding</keyword>
<accession>A0AAF3ECA0</accession>
<evidence type="ECO:0000313" key="5">
    <source>
        <dbReference type="WBParaSite" id="MBELARI_LOCUS11570"/>
    </source>
</evidence>
<evidence type="ECO:0000313" key="4">
    <source>
        <dbReference type="Proteomes" id="UP000887575"/>
    </source>
</evidence>
<keyword evidence="2" id="KW-0547">Nucleotide-binding</keyword>